<feature type="domain" description="Transcription regulator TrmB N-terminal" evidence="1">
    <location>
        <begin position="8"/>
        <end position="76"/>
    </location>
</feature>
<organism evidence="2">
    <name type="scientific">uncultured bacterium</name>
    <name type="common">gcode 4</name>
    <dbReference type="NCBI Taxonomy" id="1234023"/>
    <lineage>
        <taxon>Bacteria</taxon>
        <taxon>environmental samples</taxon>
    </lineage>
</organism>
<sequence length="248" mass="29506">MKRYIRVLKKLGLKEKEVQIYLDLVEFGASSITDILERTWLHRPEAYRLIPLLIEEWFIIELKKSKRRLFEAESPEKLLWLLENLENDLQNIIPDLISMHSNAMKRPNVKYQEWKKSISYIFSDIVNTLSKWDIFYRVSSEKDVEKANSYIPKDYREKRDKKHLERYVIMSETTSAAKKPRLEREMVTIPPELDEFTDNVQMIIYGNKVAFIDFNSEASIIIENAFIAGFQLKLFKMLYGSLKKKDNI</sequence>
<dbReference type="Gene3D" id="1.10.10.10">
    <property type="entry name" value="Winged helix-like DNA-binding domain superfamily/Winged helix DNA-binding domain"/>
    <property type="match status" value="1"/>
</dbReference>
<name>K2F8G0_9BACT</name>
<comment type="caution">
    <text evidence="2">The sequence shown here is derived from an EMBL/GenBank/DDBJ whole genome shotgun (WGS) entry which is preliminary data.</text>
</comment>
<dbReference type="Pfam" id="PF01978">
    <property type="entry name" value="TrmB"/>
    <property type="match status" value="1"/>
</dbReference>
<proteinExistence type="predicted"/>
<accession>K2F8G0</accession>
<protein>
    <submittedName>
        <fullName evidence="2">Transcriptional regulator, TrmB</fullName>
    </submittedName>
</protein>
<dbReference type="AlphaFoldDB" id="K2F8G0"/>
<evidence type="ECO:0000313" key="2">
    <source>
        <dbReference type="EMBL" id="EKE27451.1"/>
    </source>
</evidence>
<dbReference type="EMBL" id="AMFJ01000479">
    <property type="protein sequence ID" value="EKE27451.1"/>
    <property type="molecule type" value="Genomic_DNA"/>
</dbReference>
<gene>
    <name evidence="2" type="ORF">ACD_3C00205G0004</name>
</gene>
<dbReference type="SUPFAM" id="SSF46785">
    <property type="entry name" value="Winged helix' DNA-binding domain"/>
    <property type="match status" value="1"/>
</dbReference>
<dbReference type="InterPro" id="IPR002831">
    <property type="entry name" value="Tscrpt_reg_TrmB_N"/>
</dbReference>
<evidence type="ECO:0000259" key="1">
    <source>
        <dbReference type="Pfam" id="PF01978"/>
    </source>
</evidence>
<dbReference type="InterPro" id="IPR036390">
    <property type="entry name" value="WH_DNA-bd_sf"/>
</dbReference>
<dbReference type="InterPro" id="IPR036388">
    <property type="entry name" value="WH-like_DNA-bd_sf"/>
</dbReference>
<reference evidence="2" key="1">
    <citation type="journal article" date="2012" name="Science">
        <title>Fermentation, hydrogen, and sulfur metabolism in multiple uncultivated bacterial phyla.</title>
        <authorList>
            <person name="Wrighton K.C."/>
            <person name="Thomas B.C."/>
            <person name="Sharon I."/>
            <person name="Miller C.S."/>
            <person name="Castelle C.J."/>
            <person name="VerBerkmoes N.C."/>
            <person name="Wilkins M.J."/>
            <person name="Hettich R.L."/>
            <person name="Lipton M.S."/>
            <person name="Williams K.H."/>
            <person name="Long P.E."/>
            <person name="Banfield J.F."/>
        </authorList>
    </citation>
    <scope>NUCLEOTIDE SEQUENCE [LARGE SCALE GENOMIC DNA]</scope>
</reference>